<accession>A0ABS8P3Z8</accession>
<keyword evidence="2" id="KW-1133">Transmembrane helix</keyword>
<keyword evidence="4" id="KW-1185">Reference proteome</keyword>
<protein>
    <submittedName>
        <fullName evidence="3">DUF3311 domain-containing protein</fullName>
    </submittedName>
</protein>
<keyword evidence="2" id="KW-0812">Transmembrane</keyword>
<feature type="compositionally biased region" description="Pro residues" evidence="1">
    <location>
        <begin position="1"/>
        <end position="11"/>
    </location>
</feature>
<proteinExistence type="predicted"/>
<name>A0ABS8P3Z8_9PSEU</name>
<feature type="transmembrane region" description="Helical" evidence="2">
    <location>
        <begin position="61"/>
        <end position="83"/>
    </location>
</feature>
<feature type="transmembrane region" description="Helical" evidence="2">
    <location>
        <begin position="32"/>
        <end position="49"/>
    </location>
</feature>
<reference evidence="3 4" key="1">
    <citation type="submission" date="2021-11" db="EMBL/GenBank/DDBJ databases">
        <title>Draft genome sequence of Actinomycetospora sp. SF1 isolated from the rhizosphere soil.</title>
        <authorList>
            <person name="Duangmal K."/>
            <person name="Chantavorakit T."/>
        </authorList>
    </citation>
    <scope>NUCLEOTIDE SEQUENCE [LARGE SCALE GENOMIC DNA]</scope>
    <source>
        <strain evidence="3 4">TBRC 5722</strain>
    </source>
</reference>
<dbReference type="InterPro" id="IPR021741">
    <property type="entry name" value="DUF3311"/>
</dbReference>
<evidence type="ECO:0000313" key="4">
    <source>
        <dbReference type="Proteomes" id="UP001199469"/>
    </source>
</evidence>
<dbReference type="Pfam" id="PF11755">
    <property type="entry name" value="DUF3311"/>
    <property type="match status" value="1"/>
</dbReference>
<keyword evidence="2" id="KW-0472">Membrane</keyword>
<evidence type="ECO:0000256" key="1">
    <source>
        <dbReference type="SAM" id="MobiDB-lite"/>
    </source>
</evidence>
<dbReference type="RefSeq" id="WP_230730634.1">
    <property type="nucleotide sequence ID" value="NZ_JAJNDB010000001.1"/>
</dbReference>
<dbReference type="Proteomes" id="UP001199469">
    <property type="component" value="Unassembled WGS sequence"/>
</dbReference>
<dbReference type="EMBL" id="JAJNDB010000001">
    <property type="protein sequence ID" value="MCD2192977.1"/>
    <property type="molecule type" value="Genomic_DNA"/>
</dbReference>
<gene>
    <name evidence="3" type="ORF">LQ327_06190</name>
</gene>
<evidence type="ECO:0000313" key="3">
    <source>
        <dbReference type="EMBL" id="MCD2192977.1"/>
    </source>
</evidence>
<comment type="caution">
    <text evidence="3">The sequence shown here is derived from an EMBL/GenBank/DDBJ whole genome shotgun (WGS) entry which is preliminary data.</text>
</comment>
<evidence type="ECO:0000256" key="2">
    <source>
        <dbReference type="SAM" id="Phobius"/>
    </source>
</evidence>
<organism evidence="3 4">
    <name type="scientific">Actinomycetospora endophytica</name>
    <dbReference type="NCBI Taxonomy" id="2291215"/>
    <lineage>
        <taxon>Bacteria</taxon>
        <taxon>Bacillati</taxon>
        <taxon>Actinomycetota</taxon>
        <taxon>Actinomycetes</taxon>
        <taxon>Pseudonocardiales</taxon>
        <taxon>Pseudonocardiaceae</taxon>
        <taxon>Actinomycetospora</taxon>
    </lineage>
</organism>
<feature type="region of interest" description="Disordered" evidence="1">
    <location>
        <begin position="1"/>
        <end position="20"/>
    </location>
</feature>
<sequence length="93" mass="10130">MSISAPPPPDPSATSAAATDPAPAAPAFRFRAWNLLLLVPLISLITPLFNTTEPRLAGLPFFYWFQMAVIPLGILCTLAVHLLTRRTDEEGDR</sequence>